<name>A0ABN2XEP7_9ACTN</name>
<keyword evidence="3" id="KW-1185">Reference proteome</keyword>
<feature type="region of interest" description="Disordered" evidence="1">
    <location>
        <begin position="67"/>
        <end position="94"/>
    </location>
</feature>
<comment type="caution">
    <text evidence="2">The sequence shown here is derived from an EMBL/GenBank/DDBJ whole genome shotgun (WGS) entry which is preliminary data.</text>
</comment>
<evidence type="ECO:0000313" key="2">
    <source>
        <dbReference type="EMBL" id="GAA2110789.1"/>
    </source>
</evidence>
<proteinExistence type="predicted"/>
<evidence type="ECO:0000256" key="1">
    <source>
        <dbReference type="SAM" id="MobiDB-lite"/>
    </source>
</evidence>
<reference evidence="2 3" key="1">
    <citation type="journal article" date="2019" name="Int. J. Syst. Evol. Microbiol.">
        <title>The Global Catalogue of Microorganisms (GCM) 10K type strain sequencing project: providing services to taxonomists for standard genome sequencing and annotation.</title>
        <authorList>
            <consortium name="The Broad Institute Genomics Platform"/>
            <consortium name="The Broad Institute Genome Sequencing Center for Infectious Disease"/>
            <person name="Wu L."/>
            <person name="Ma J."/>
        </authorList>
    </citation>
    <scope>NUCLEOTIDE SEQUENCE [LARGE SCALE GENOMIC DNA]</scope>
    <source>
        <strain evidence="2 3">JCM 15481</strain>
    </source>
</reference>
<dbReference type="EMBL" id="BAAAPF010000010">
    <property type="protein sequence ID" value="GAA2110789.1"/>
    <property type="molecule type" value="Genomic_DNA"/>
</dbReference>
<protein>
    <submittedName>
        <fullName evidence="2">Uncharacterized protein</fullName>
    </submittedName>
</protein>
<gene>
    <name evidence="2" type="ORF">GCM10009802_08100</name>
</gene>
<evidence type="ECO:0000313" key="3">
    <source>
        <dbReference type="Proteomes" id="UP001500443"/>
    </source>
</evidence>
<organism evidence="2 3">
    <name type="scientific">Streptomyces synnematoformans</name>
    <dbReference type="NCBI Taxonomy" id="415721"/>
    <lineage>
        <taxon>Bacteria</taxon>
        <taxon>Bacillati</taxon>
        <taxon>Actinomycetota</taxon>
        <taxon>Actinomycetes</taxon>
        <taxon>Kitasatosporales</taxon>
        <taxon>Streptomycetaceae</taxon>
        <taxon>Streptomyces</taxon>
    </lineage>
</organism>
<dbReference type="RefSeq" id="WP_344287929.1">
    <property type="nucleotide sequence ID" value="NZ_BAAAPF010000010.1"/>
</dbReference>
<accession>A0ABN2XEP7</accession>
<dbReference type="Proteomes" id="UP001500443">
    <property type="component" value="Unassembled WGS sequence"/>
</dbReference>
<sequence length="94" mass="10403">MPQIRLMGSDSADVQRTADAVVRALRAWPETRVGDVSTPVPNRRGSGCRIYIEVLADVTTDRVEVTVERNDQDQPEPRTTGRRGFPAGRAQLGR</sequence>
<feature type="compositionally biased region" description="Basic and acidic residues" evidence="1">
    <location>
        <begin position="67"/>
        <end position="76"/>
    </location>
</feature>